<dbReference type="PANTHER" id="PTHR42917">
    <property type="entry name" value="2,4-DIENOYL-COA REDUCTASE"/>
    <property type="match status" value="1"/>
</dbReference>
<dbReference type="InterPro" id="IPR001763">
    <property type="entry name" value="Rhodanese-like_dom"/>
</dbReference>
<dbReference type="Pfam" id="PF00724">
    <property type="entry name" value="Oxidored_FMN"/>
    <property type="match status" value="1"/>
</dbReference>
<dbReference type="AlphaFoldDB" id="A0A1M5W1X1"/>
<dbReference type="EMBL" id="FQXM01000014">
    <property type="protein sequence ID" value="SHH81461.1"/>
    <property type="molecule type" value="Genomic_DNA"/>
</dbReference>
<dbReference type="PRINTS" id="PR00469">
    <property type="entry name" value="PNDRDTASEII"/>
</dbReference>
<dbReference type="GO" id="GO:0051536">
    <property type="term" value="F:iron-sulfur cluster binding"/>
    <property type="evidence" value="ECO:0007669"/>
    <property type="project" value="UniProtKB-KW"/>
</dbReference>
<dbReference type="InterPro" id="IPR001155">
    <property type="entry name" value="OxRdtase_FMN_N"/>
</dbReference>
<evidence type="ECO:0000256" key="9">
    <source>
        <dbReference type="ARBA" id="ARBA00023014"/>
    </source>
</evidence>
<evidence type="ECO:0000256" key="4">
    <source>
        <dbReference type="ARBA" id="ARBA00022630"/>
    </source>
</evidence>
<sequence>MTKFNNYPNIFRPLQVGNMTIKNRITFTPLVSCHADAEGRVTTELVDFLGGQARTGASVITIGATAIDADKGEDFLGALSITRDKDIMGLSRLAEEVHRYGCKLSVELNHAGRAVLPNLLVGDALAPSNIPLPGKSRYVKELDQREIDDIIKKFADCAHRCMVAGFDMVMVHGAHGNLIGQFLSPMTNKRTDWYGGSLENRMRFPLEVIKAIREKCGNKLAIDFRISADECAPGGMKIDEVIEFLKVAQKDLDMVHISRGLIVDLKYAKYTLPTYLSEHCVNAENAAKVKAALDIPVCVVGGITTLEEAEEIIEKGQADVIGMVRALLVDGETVTKGYRGESDKIRPCMRCYNCLKDIFPGWPVHCSLNPVVGRETRYRTIQKADKKKNVMIVGGGVAGMMAAETAIKRGHDVTIYDKANRLGGLLHEASVLSFKDDLKRYLDWQVKNIENCGAKIVLNTEVTPELVEQINPDAIVISTGSTPIVPPIDGIHGKNVISVFDADEGNVEIGEEVVICGGGLSGCESALALAQKGKKVTVVDMLPVENLCSETFLVSKIALFDLLHEHKVKFIGNVKVEKINENGVELIDRNWNRSILAADTVVIALGMKSTVETVNQLSSLIPETYVVGDCSTVKDIHNAVHSAFNVAVEI</sequence>
<evidence type="ECO:0000256" key="8">
    <source>
        <dbReference type="ARBA" id="ARBA00023004"/>
    </source>
</evidence>
<evidence type="ECO:0000256" key="6">
    <source>
        <dbReference type="ARBA" id="ARBA00022723"/>
    </source>
</evidence>
<evidence type="ECO:0000256" key="3">
    <source>
        <dbReference type="ARBA" id="ARBA00011048"/>
    </source>
</evidence>
<keyword evidence="7" id="KW-0560">Oxidoreductase</keyword>
<dbReference type="SUPFAM" id="SSF51905">
    <property type="entry name" value="FAD/NAD(P)-binding domain"/>
    <property type="match status" value="1"/>
</dbReference>
<keyword evidence="9" id="KW-0411">Iron-sulfur</keyword>
<proteinExistence type="inferred from homology"/>
<dbReference type="GO" id="GO:0010181">
    <property type="term" value="F:FMN binding"/>
    <property type="evidence" value="ECO:0007669"/>
    <property type="project" value="InterPro"/>
</dbReference>
<dbReference type="GO" id="GO:0016491">
    <property type="term" value="F:oxidoreductase activity"/>
    <property type="evidence" value="ECO:0007669"/>
    <property type="project" value="UniProtKB-KW"/>
</dbReference>
<keyword evidence="6" id="KW-0479">Metal-binding</keyword>
<gene>
    <name evidence="11" type="ORF">SAMN02745207_02629</name>
</gene>
<comment type="cofactor">
    <cofactor evidence="2">
        <name>[4Fe-4S] cluster</name>
        <dbReference type="ChEBI" id="CHEBI:49883"/>
    </cofactor>
</comment>
<dbReference type="STRING" id="1121316.SAMN02745207_02629"/>
<dbReference type="PANTHER" id="PTHR42917:SF2">
    <property type="entry name" value="2,4-DIENOYL-COA REDUCTASE [(2E)-ENOYL-COA-PRODUCING]"/>
    <property type="match status" value="1"/>
</dbReference>
<evidence type="ECO:0000259" key="10">
    <source>
        <dbReference type="PROSITE" id="PS50206"/>
    </source>
</evidence>
<dbReference type="PRINTS" id="PR00368">
    <property type="entry name" value="FADPNR"/>
</dbReference>
<feature type="domain" description="Rhodanese" evidence="10">
    <location>
        <begin position="513"/>
        <end position="546"/>
    </location>
</feature>
<dbReference type="InterPro" id="IPR051793">
    <property type="entry name" value="NADH:flavin_oxidoreductase"/>
</dbReference>
<protein>
    <submittedName>
        <fullName evidence="11">2,4-dienoyl-CoA reductase</fullName>
    </submittedName>
</protein>
<evidence type="ECO:0000256" key="7">
    <source>
        <dbReference type="ARBA" id="ARBA00023002"/>
    </source>
</evidence>
<dbReference type="Gene3D" id="3.20.20.70">
    <property type="entry name" value="Aldolase class I"/>
    <property type="match status" value="1"/>
</dbReference>
<dbReference type="OrthoDB" id="9772736at2"/>
<accession>A0A1M5W1X1</accession>
<comment type="cofactor">
    <cofactor evidence="1">
        <name>FMN</name>
        <dbReference type="ChEBI" id="CHEBI:58210"/>
    </cofactor>
</comment>
<evidence type="ECO:0000313" key="12">
    <source>
        <dbReference type="Proteomes" id="UP000184447"/>
    </source>
</evidence>
<dbReference type="Pfam" id="PF07992">
    <property type="entry name" value="Pyr_redox_2"/>
    <property type="match status" value="1"/>
</dbReference>
<evidence type="ECO:0000256" key="2">
    <source>
        <dbReference type="ARBA" id="ARBA00001966"/>
    </source>
</evidence>
<dbReference type="RefSeq" id="WP_073338876.1">
    <property type="nucleotide sequence ID" value="NZ_FQXM01000014.1"/>
</dbReference>
<evidence type="ECO:0000313" key="11">
    <source>
        <dbReference type="EMBL" id="SHH81461.1"/>
    </source>
</evidence>
<comment type="similarity">
    <text evidence="3">In the N-terminal section; belongs to the NADH:flavin oxidoreductase/NADH oxidase family.</text>
</comment>
<dbReference type="CDD" id="cd02803">
    <property type="entry name" value="OYE_like_FMN_family"/>
    <property type="match status" value="1"/>
</dbReference>
<evidence type="ECO:0000256" key="1">
    <source>
        <dbReference type="ARBA" id="ARBA00001917"/>
    </source>
</evidence>
<dbReference type="GO" id="GO:0046872">
    <property type="term" value="F:metal ion binding"/>
    <property type="evidence" value="ECO:0007669"/>
    <property type="project" value="UniProtKB-KW"/>
</dbReference>
<dbReference type="Gene3D" id="3.40.50.720">
    <property type="entry name" value="NAD(P)-binding Rossmann-like Domain"/>
    <property type="match status" value="1"/>
</dbReference>
<dbReference type="PROSITE" id="PS50206">
    <property type="entry name" value="RHODANESE_3"/>
    <property type="match status" value="1"/>
</dbReference>
<keyword evidence="4" id="KW-0285">Flavoprotein</keyword>
<name>A0A1M5W1X1_9CLOT</name>
<keyword evidence="12" id="KW-1185">Reference proteome</keyword>
<dbReference type="InterPro" id="IPR023753">
    <property type="entry name" value="FAD/NAD-binding_dom"/>
</dbReference>
<organism evidence="11 12">
    <name type="scientific">Clostridium grantii DSM 8605</name>
    <dbReference type="NCBI Taxonomy" id="1121316"/>
    <lineage>
        <taxon>Bacteria</taxon>
        <taxon>Bacillati</taxon>
        <taxon>Bacillota</taxon>
        <taxon>Clostridia</taxon>
        <taxon>Eubacteriales</taxon>
        <taxon>Clostridiaceae</taxon>
        <taxon>Clostridium</taxon>
    </lineage>
</organism>
<keyword evidence="8" id="KW-0408">Iron</keyword>
<dbReference type="InterPro" id="IPR036188">
    <property type="entry name" value="FAD/NAD-bd_sf"/>
</dbReference>
<dbReference type="InterPro" id="IPR013785">
    <property type="entry name" value="Aldolase_TIM"/>
</dbReference>
<dbReference type="Gene3D" id="3.50.50.60">
    <property type="entry name" value="FAD/NAD(P)-binding domain"/>
    <property type="match status" value="1"/>
</dbReference>
<dbReference type="SUPFAM" id="SSF51395">
    <property type="entry name" value="FMN-linked oxidoreductases"/>
    <property type="match status" value="1"/>
</dbReference>
<evidence type="ECO:0000256" key="5">
    <source>
        <dbReference type="ARBA" id="ARBA00022643"/>
    </source>
</evidence>
<reference evidence="11 12" key="1">
    <citation type="submission" date="2016-11" db="EMBL/GenBank/DDBJ databases">
        <authorList>
            <person name="Jaros S."/>
            <person name="Januszkiewicz K."/>
            <person name="Wedrychowicz H."/>
        </authorList>
    </citation>
    <scope>NUCLEOTIDE SEQUENCE [LARGE SCALE GENOMIC DNA]</scope>
    <source>
        <strain evidence="11 12">DSM 8605</strain>
    </source>
</reference>
<dbReference type="Proteomes" id="UP000184447">
    <property type="component" value="Unassembled WGS sequence"/>
</dbReference>
<keyword evidence="5" id="KW-0288">FMN</keyword>